<keyword evidence="2" id="KW-1185">Reference proteome</keyword>
<proteinExistence type="predicted"/>
<reference evidence="1" key="1">
    <citation type="submission" date="2020-09" db="EMBL/GenBank/DDBJ databases">
        <title>Brevundimonas sp. LVF2 isolated from a puddle in Goettingen, Germany.</title>
        <authorList>
            <person name="Friedrich I."/>
            <person name="Klassen A."/>
            <person name="Hannes N."/>
            <person name="Schneider D."/>
            <person name="Hertel R."/>
            <person name="Daniel R."/>
        </authorList>
    </citation>
    <scope>NUCLEOTIDE SEQUENCE</scope>
    <source>
        <strain evidence="1">LVF2</strain>
    </source>
</reference>
<dbReference type="RefSeq" id="WP_207868675.1">
    <property type="nucleotide sequence ID" value="NZ_CP062222.1"/>
</dbReference>
<accession>A0A975BYV0</accession>
<evidence type="ECO:0000313" key="2">
    <source>
        <dbReference type="Proteomes" id="UP000663918"/>
    </source>
</evidence>
<organism evidence="1 2">
    <name type="scientific">Brevundimonas goettingensis</name>
    <dbReference type="NCBI Taxonomy" id="2774190"/>
    <lineage>
        <taxon>Bacteria</taxon>
        <taxon>Pseudomonadati</taxon>
        <taxon>Pseudomonadota</taxon>
        <taxon>Alphaproteobacteria</taxon>
        <taxon>Caulobacterales</taxon>
        <taxon>Caulobacteraceae</taxon>
        <taxon>Brevundimonas</taxon>
    </lineage>
</organism>
<evidence type="ECO:0000313" key="1">
    <source>
        <dbReference type="EMBL" id="QTC90253.1"/>
    </source>
</evidence>
<sequence>MTHSTAETATSSDLGELALAIVFEDLRARVSKAELSEAEAKTLVEEALQRFPPERHPDLHAIVAG</sequence>
<name>A0A975BYV0_9CAUL</name>
<dbReference type="KEGG" id="bgoe:IFJ75_13305"/>
<protein>
    <submittedName>
        <fullName evidence="1">Uncharacterized protein</fullName>
    </submittedName>
</protein>
<dbReference type="AlphaFoldDB" id="A0A975BYV0"/>
<dbReference type="Proteomes" id="UP000663918">
    <property type="component" value="Chromosome"/>
</dbReference>
<dbReference type="EMBL" id="CP062222">
    <property type="protein sequence ID" value="QTC90253.1"/>
    <property type="molecule type" value="Genomic_DNA"/>
</dbReference>
<gene>
    <name evidence="1" type="ORF">IFJ75_13305</name>
</gene>